<dbReference type="OrthoDB" id="5545019at2759"/>
<dbReference type="PANTHER" id="PTHR43899">
    <property type="entry name" value="RH59310P"/>
    <property type="match status" value="1"/>
</dbReference>
<evidence type="ECO:0000256" key="4">
    <source>
        <dbReference type="RuleBase" id="RU000363"/>
    </source>
</evidence>
<evidence type="ECO:0000256" key="2">
    <source>
        <dbReference type="ARBA" id="ARBA00022857"/>
    </source>
</evidence>
<evidence type="ECO:0000256" key="1">
    <source>
        <dbReference type="ARBA" id="ARBA00006484"/>
    </source>
</evidence>
<protein>
    <submittedName>
        <fullName evidence="5">Uncharacterized protein</fullName>
    </submittedName>
</protein>
<dbReference type="PANTHER" id="PTHR43899:SF13">
    <property type="entry name" value="RH59310P"/>
    <property type="match status" value="1"/>
</dbReference>
<reference evidence="5 6" key="1">
    <citation type="submission" date="2020-11" db="EMBL/GenBank/DDBJ databases">
        <authorList>
            <person name="Wallbank WR R."/>
            <person name="Pardo Diaz C."/>
            <person name="Kozak K."/>
            <person name="Martin S."/>
            <person name="Jiggins C."/>
            <person name="Moest M."/>
            <person name="Warren A I."/>
            <person name="Generalovic N T."/>
            <person name="Byers J.R.P. K."/>
            <person name="Montejo-Kovacevich G."/>
            <person name="Yen C E."/>
        </authorList>
    </citation>
    <scope>NUCLEOTIDE SEQUENCE [LARGE SCALE GENOMIC DNA]</scope>
</reference>
<dbReference type="Proteomes" id="UP000594454">
    <property type="component" value="Chromosome 5"/>
</dbReference>
<comment type="similarity">
    <text evidence="1 4">Belongs to the short-chain dehydrogenases/reductases (SDR) family.</text>
</comment>
<sequence>MSVCSCISTTCVVIVILQIIKTLVPWLYKNLLGPKFFGPKIDVRRMGQWAVITGATDGIGKAYAKALAKKGVNVVLISRSKDKLEKVAEEIKSASSAQVKIIDVDFTQGPEIYDKIEKGIAGLEVGTLVNNVGMSYANPEFFLSIQDRDKLLRDIIECNIHSVTHMCKLVMPGMVERKKGVIINISSLSAVVPSPLLSVYGATKAFVDKFSVDLNTEYSSQGIIVQSVLPGYVATNMSKIRKETFLAPNSDNYVASALTTLVALKFYGPKLNPLYHSEILSRCVLPDICGRDNLLRLVPHETVEATTRIA</sequence>
<dbReference type="InterPro" id="IPR036291">
    <property type="entry name" value="NAD(P)-bd_dom_sf"/>
</dbReference>
<dbReference type="AlphaFoldDB" id="A0A7R8V2J1"/>
<dbReference type="InterPro" id="IPR051019">
    <property type="entry name" value="VLCFA-Steroid_DH"/>
</dbReference>
<dbReference type="Pfam" id="PF00106">
    <property type="entry name" value="adh_short"/>
    <property type="match status" value="1"/>
</dbReference>
<organism evidence="5 6">
    <name type="scientific">Hermetia illucens</name>
    <name type="common">Black soldier fly</name>
    <dbReference type="NCBI Taxonomy" id="343691"/>
    <lineage>
        <taxon>Eukaryota</taxon>
        <taxon>Metazoa</taxon>
        <taxon>Ecdysozoa</taxon>
        <taxon>Arthropoda</taxon>
        <taxon>Hexapoda</taxon>
        <taxon>Insecta</taxon>
        <taxon>Pterygota</taxon>
        <taxon>Neoptera</taxon>
        <taxon>Endopterygota</taxon>
        <taxon>Diptera</taxon>
        <taxon>Brachycera</taxon>
        <taxon>Stratiomyomorpha</taxon>
        <taxon>Stratiomyidae</taxon>
        <taxon>Hermetiinae</taxon>
        <taxon>Hermetia</taxon>
    </lineage>
</organism>
<accession>A0A7R8V2J1</accession>
<dbReference type="FunFam" id="3.40.50.720:FF:000137">
    <property type="entry name" value="Hydroxysteroid (17-beta) dehydrogenase 3"/>
    <property type="match status" value="1"/>
</dbReference>
<evidence type="ECO:0000256" key="3">
    <source>
        <dbReference type="ARBA" id="ARBA00023002"/>
    </source>
</evidence>
<dbReference type="PRINTS" id="PR00081">
    <property type="entry name" value="GDHRDH"/>
</dbReference>
<dbReference type="GO" id="GO:0005783">
    <property type="term" value="C:endoplasmic reticulum"/>
    <property type="evidence" value="ECO:0007669"/>
    <property type="project" value="TreeGrafter"/>
</dbReference>
<evidence type="ECO:0000313" key="5">
    <source>
        <dbReference type="EMBL" id="CAD7090927.1"/>
    </source>
</evidence>
<proteinExistence type="inferred from homology"/>
<dbReference type="CDD" id="cd05356">
    <property type="entry name" value="17beta-HSD1_like_SDR_c"/>
    <property type="match status" value="1"/>
</dbReference>
<dbReference type="InParanoid" id="A0A7R8V2J1"/>
<keyword evidence="2" id="KW-0521">NADP</keyword>
<keyword evidence="3" id="KW-0560">Oxidoreductase</keyword>
<dbReference type="PRINTS" id="PR00080">
    <property type="entry name" value="SDRFAMILY"/>
</dbReference>
<dbReference type="EMBL" id="LR899013">
    <property type="protein sequence ID" value="CAD7090927.1"/>
    <property type="molecule type" value="Genomic_DNA"/>
</dbReference>
<dbReference type="FunCoup" id="A0A7R8V2J1">
    <property type="interactions" value="1184"/>
</dbReference>
<dbReference type="Gene3D" id="3.40.50.720">
    <property type="entry name" value="NAD(P)-binding Rossmann-like Domain"/>
    <property type="match status" value="1"/>
</dbReference>
<name>A0A7R8V2J1_HERIL</name>
<gene>
    <name evidence="5" type="ORF">HERILL_LOCUS13381</name>
</gene>
<dbReference type="InterPro" id="IPR002347">
    <property type="entry name" value="SDR_fam"/>
</dbReference>
<evidence type="ECO:0000313" key="6">
    <source>
        <dbReference type="Proteomes" id="UP000594454"/>
    </source>
</evidence>
<dbReference type="SUPFAM" id="SSF51735">
    <property type="entry name" value="NAD(P)-binding Rossmann-fold domains"/>
    <property type="match status" value="1"/>
</dbReference>
<dbReference type="GO" id="GO:0016491">
    <property type="term" value="F:oxidoreductase activity"/>
    <property type="evidence" value="ECO:0007669"/>
    <property type="project" value="UniProtKB-KW"/>
</dbReference>
<dbReference type="PIRSF" id="PIRSF000126">
    <property type="entry name" value="11-beta-HSD1"/>
    <property type="match status" value="1"/>
</dbReference>
<keyword evidence="6" id="KW-1185">Reference proteome</keyword>